<dbReference type="PANTHER" id="PTHR48111">
    <property type="entry name" value="REGULATOR OF RPOS"/>
    <property type="match status" value="1"/>
</dbReference>
<dbReference type="SMART" id="SM00850">
    <property type="entry name" value="LytTR"/>
    <property type="match status" value="1"/>
</dbReference>
<dbReference type="Gene3D" id="3.40.50.2300">
    <property type="match status" value="1"/>
</dbReference>
<evidence type="ECO:0000313" key="6">
    <source>
        <dbReference type="Proteomes" id="UP001596548"/>
    </source>
</evidence>
<dbReference type="Pfam" id="PF04397">
    <property type="entry name" value="LytTR"/>
    <property type="match status" value="1"/>
</dbReference>
<dbReference type="PROSITE" id="PS50930">
    <property type="entry name" value="HTH_LYTTR"/>
    <property type="match status" value="1"/>
</dbReference>
<feature type="domain" description="HTH LytTR-type" evidence="4">
    <location>
        <begin position="131"/>
        <end position="235"/>
    </location>
</feature>
<dbReference type="Gene3D" id="2.40.50.1020">
    <property type="entry name" value="LytTr DNA-binding domain"/>
    <property type="match status" value="1"/>
</dbReference>
<dbReference type="PANTHER" id="PTHR48111:SF69">
    <property type="entry name" value="RESPONSE REGULATOR RECEIVER"/>
    <property type="match status" value="1"/>
</dbReference>
<gene>
    <name evidence="5" type="ORF">ACFQS1_26460</name>
</gene>
<comment type="caution">
    <text evidence="5">The sequence shown here is derived from an EMBL/GenBank/DDBJ whole genome shotgun (WGS) entry which is preliminary data.</text>
</comment>
<proteinExistence type="predicted"/>
<dbReference type="PROSITE" id="PS50110">
    <property type="entry name" value="RESPONSE_REGULATORY"/>
    <property type="match status" value="1"/>
</dbReference>
<dbReference type="Proteomes" id="UP001596548">
    <property type="component" value="Unassembled WGS sequence"/>
</dbReference>
<dbReference type="InterPro" id="IPR001789">
    <property type="entry name" value="Sig_transdc_resp-reg_receiver"/>
</dbReference>
<dbReference type="SMART" id="SM00448">
    <property type="entry name" value="REC"/>
    <property type="match status" value="1"/>
</dbReference>
<dbReference type="InterPro" id="IPR011006">
    <property type="entry name" value="CheY-like_superfamily"/>
</dbReference>
<accession>A0ABW2HWP0</accession>
<evidence type="ECO:0000256" key="1">
    <source>
        <dbReference type="ARBA" id="ARBA00023125"/>
    </source>
</evidence>
<protein>
    <submittedName>
        <fullName evidence="5">LytR/AlgR family response regulator transcription factor</fullName>
    </submittedName>
</protein>
<evidence type="ECO:0000259" key="3">
    <source>
        <dbReference type="PROSITE" id="PS50110"/>
    </source>
</evidence>
<evidence type="ECO:0000313" key="5">
    <source>
        <dbReference type="EMBL" id="MFC7277552.1"/>
    </source>
</evidence>
<evidence type="ECO:0000256" key="2">
    <source>
        <dbReference type="PROSITE-ProRule" id="PRU00169"/>
    </source>
</evidence>
<dbReference type="InterPro" id="IPR007492">
    <property type="entry name" value="LytTR_DNA-bd_dom"/>
</dbReference>
<feature type="domain" description="Response regulatory" evidence="3">
    <location>
        <begin position="1"/>
        <end position="112"/>
    </location>
</feature>
<evidence type="ECO:0000259" key="4">
    <source>
        <dbReference type="PROSITE" id="PS50930"/>
    </source>
</evidence>
<keyword evidence="2" id="KW-0597">Phosphoprotein</keyword>
<dbReference type="SUPFAM" id="SSF52172">
    <property type="entry name" value="CheY-like"/>
    <property type="match status" value="1"/>
</dbReference>
<dbReference type="Pfam" id="PF00072">
    <property type="entry name" value="Response_reg"/>
    <property type="match status" value="1"/>
</dbReference>
<dbReference type="InterPro" id="IPR039420">
    <property type="entry name" value="WalR-like"/>
</dbReference>
<feature type="modified residue" description="4-aspartylphosphate" evidence="2">
    <location>
        <position position="49"/>
    </location>
</feature>
<keyword evidence="1" id="KW-0238">DNA-binding</keyword>
<dbReference type="RefSeq" id="WP_378973275.1">
    <property type="nucleotide sequence ID" value="NZ_JBHTBJ010000023.1"/>
</dbReference>
<sequence>MLDDESHARDEISFLLEGDPRVASVRTAASGATALKLLSTEVFDVLFCDIRMPGLNGLELARLTAQFTTPLSIVFVTAYDDHAVEAFSLQATDYVMKPIRAERLRKAVRRACAVRDGRAEPTGPDEEDEVIPVELGGVTRFVRRSQVRYVEAHGDYARLHTDGGEQHLIRTTLSVLAERWSAAGFVRVHRSVLVQLARVDEMIRSVDGHTVLRLGADELTVSRRHYREVRDRLARR</sequence>
<organism evidence="5 6">
    <name type="scientific">Paractinoplanes rhizophilus</name>
    <dbReference type="NCBI Taxonomy" id="1416877"/>
    <lineage>
        <taxon>Bacteria</taxon>
        <taxon>Bacillati</taxon>
        <taxon>Actinomycetota</taxon>
        <taxon>Actinomycetes</taxon>
        <taxon>Micromonosporales</taxon>
        <taxon>Micromonosporaceae</taxon>
        <taxon>Paractinoplanes</taxon>
    </lineage>
</organism>
<keyword evidence="6" id="KW-1185">Reference proteome</keyword>
<name>A0ABW2HWP0_9ACTN</name>
<dbReference type="EMBL" id="JBHTBJ010000023">
    <property type="protein sequence ID" value="MFC7277552.1"/>
    <property type="molecule type" value="Genomic_DNA"/>
</dbReference>
<reference evidence="6" key="1">
    <citation type="journal article" date="2019" name="Int. J. Syst. Evol. Microbiol.">
        <title>The Global Catalogue of Microorganisms (GCM) 10K type strain sequencing project: providing services to taxonomists for standard genome sequencing and annotation.</title>
        <authorList>
            <consortium name="The Broad Institute Genomics Platform"/>
            <consortium name="The Broad Institute Genome Sequencing Center for Infectious Disease"/>
            <person name="Wu L."/>
            <person name="Ma J."/>
        </authorList>
    </citation>
    <scope>NUCLEOTIDE SEQUENCE [LARGE SCALE GENOMIC DNA]</scope>
    <source>
        <strain evidence="6">XZYJT-10</strain>
    </source>
</reference>